<dbReference type="NCBIfam" id="TIGR00254">
    <property type="entry name" value="GGDEF"/>
    <property type="match status" value="1"/>
</dbReference>
<dbReference type="Proteomes" id="UP001521137">
    <property type="component" value="Unassembled WGS sequence"/>
</dbReference>
<dbReference type="InterPro" id="IPR052155">
    <property type="entry name" value="Biofilm_reg_signaling"/>
</dbReference>
<proteinExistence type="predicted"/>
<dbReference type="PROSITE" id="PS50887">
    <property type="entry name" value="GGDEF"/>
    <property type="match status" value="1"/>
</dbReference>
<dbReference type="Pfam" id="PF00990">
    <property type="entry name" value="GGDEF"/>
    <property type="match status" value="1"/>
</dbReference>
<dbReference type="PANTHER" id="PTHR44757">
    <property type="entry name" value="DIGUANYLATE CYCLASE DGCP"/>
    <property type="match status" value="1"/>
</dbReference>
<dbReference type="RefSeq" id="WP_235310634.1">
    <property type="nucleotide sequence ID" value="NZ_JAKGAS010000001.1"/>
</dbReference>
<dbReference type="InterPro" id="IPR043128">
    <property type="entry name" value="Rev_trsase/Diguanyl_cyclase"/>
</dbReference>
<dbReference type="InterPro" id="IPR000160">
    <property type="entry name" value="GGDEF_dom"/>
</dbReference>
<dbReference type="Pfam" id="PF00563">
    <property type="entry name" value="EAL"/>
    <property type="match status" value="1"/>
</dbReference>
<evidence type="ECO:0000313" key="4">
    <source>
        <dbReference type="Proteomes" id="UP001521137"/>
    </source>
</evidence>
<feature type="domain" description="EAL" evidence="1">
    <location>
        <begin position="166"/>
        <end position="418"/>
    </location>
</feature>
<dbReference type="Gene3D" id="3.20.20.450">
    <property type="entry name" value="EAL domain"/>
    <property type="match status" value="1"/>
</dbReference>
<dbReference type="SUPFAM" id="SSF141868">
    <property type="entry name" value="EAL domain-like"/>
    <property type="match status" value="1"/>
</dbReference>
<dbReference type="CDD" id="cd01948">
    <property type="entry name" value="EAL"/>
    <property type="match status" value="1"/>
</dbReference>
<keyword evidence="4" id="KW-1185">Reference proteome</keyword>
<dbReference type="InterPro" id="IPR001633">
    <property type="entry name" value="EAL_dom"/>
</dbReference>
<dbReference type="Gene3D" id="3.30.70.270">
    <property type="match status" value="1"/>
</dbReference>
<dbReference type="InterPro" id="IPR035919">
    <property type="entry name" value="EAL_sf"/>
</dbReference>
<accession>A0ABS9D535</accession>
<dbReference type="SMART" id="SM00052">
    <property type="entry name" value="EAL"/>
    <property type="match status" value="1"/>
</dbReference>
<comment type="caution">
    <text evidence="3">The sequence shown here is derived from an EMBL/GenBank/DDBJ whole genome shotgun (WGS) entry which is preliminary data.</text>
</comment>
<gene>
    <name evidence="3" type="ORF">L0668_03320</name>
</gene>
<evidence type="ECO:0000259" key="2">
    <source>
        <dbReference type="PROSITE" id="PS50887"/>
    </source>
</evidence>
<dbReference type="EMBL" id="JAKGAS010000001">
    <property type="protein sequence ID" value="MCF2947122.1"/>
    <property type="molecule type" value="Genomic_DNA"/>
</dbReference>
<dbReference type="CDD" id="cd01949">
    <property type="entry name" value="GGDEF"/>
    <property type="match status" value="1"/>
</dbReference>
<protein>
    <submittedName>
        <fullName evidence="3">Bifunctional diguanylate cyclase/phosphodiesterase</fullName>
    </submittedName>
</protein>
<feature type="domain" description="GGDEF" evidence="2">
    <location>
        <begin position="25"/>
        <end position="157"/>
    </location>
</feature>
<dbReference type="PANTHER" id="PTHR44757:SF2">
    <property type="entry name" value="BIOFILM ARCHITECTURE MAINTENANCE PROTEIN MBAA"/>
    <property type="match status" value="1"/>
</dbReference>
<evidence type="ECO:0000259" key="1">
    <source>
        <dbReference type="PROSITE" id="PS50883"/>
    </source>
</evidence>
<dbReference type="SUPFAM" id="SSF55073">
    <property type="entry name" value="Nucleotide cyclase"/>
    <property type="match status" value="1"/>
</dbReference>
<dbReference type="PROSITE" id="PS50883">
    <property type="entry name" value="EAL"/>
    <property type="match status" value="1"/>
</dbReference>
<dbReference type="InterPro" id="IPR029787">
    <property type="entry name" value="Nucleotide_cyclase"/>
</dbReference>
<organism evidence="3 4">
    <name type="scientific">Paraglaciecola algarum</name>
    <dbReference type="NCBI Taxonomy" id="3050085"/>
    <lineage>
        <taxon>Bacteria</taxon>
        <taxon>Pseudomonadati</taxon>
        <taxon>Pseudomonadota</taxon>
        <taxon>Gammaproteobacteria</taxon>
        <taxon>Alteromonadales</taxon>
        <taxon>Alteromonadaceae</taxon>
        <taxon>Paraglaciecola</taxon>
    </lineage>
</organism>
<reference evidence="3 4" key="1">
    <citation type="submission" date="2022-01" db="EMBL/GenBank/DDBJ databases">
        <title>Paraglaciecola sp. G1-23.</title>
        <authorList>
            <person name="Jin M.S."/>
            <person name="Han D.M."/>
            <person name="Kim H.M."/>
            <person name="Jeon C.O."/>
        </authorList>
    </citation>
    <scope>NUCLEOTIDE SEQUENCE [LARGE SCALE GENOMIC DNA]</scope>
    <source>
        <strain evidence="3 4">G1-23</strain>
    </source>
</reference>
<dbReference type="SMART" id="SM00267">
    <property type="entry name" value="GGDEF"/>
    <property type="match status" value="1"/>
</dbReference>
<evidence type="ECO:0000313" key="3">
    <source>
        <dbReference type="EMBL" id="MCF2947122.1"/>
    </source>
</evidence>
<name>A0ABS9D535_9ALTE</name>
<sequence>MIHSLVCLTVHRLQEQLECYKQDDIPIALLFVDLDGFKKINDTFGHETGDKVLKQTAKRLNLLRDKQHILCRWGGDEFLIAFMGANEADALSYANKVIEKISEFYDVNNNRLSLGATIGIAHYPMHTRKADELIQLADTAMYYQKKNHPCSVGVFNVSMRQRILRENILKNGLPLAIDKQQLRVVFQPIVQAKDQNIVSFEALLRWNFHGENVSPDEFITIAEQYGLIVPIGTWVLQQSCLAAAQWAEYLKNVKPSVSVNVSLLQLNSPNFIDTVTSSLNIANLSANKLTIEITESIFASDKAILFERIKKLQSLGIKVSIDDFGTEYSSLSVIQDLAADIIKIDRSFVGKLNSNGLPIIEAIKQMATKLNYTVVAEGVETIEQVKVLTELDVEMLQGYYFGKPLELVEIKDYLLKHSI</sequence>